<organism evidence="2 3">
    <name type="scientific">Deinococcus malanensis</name>
    <dbReference type="NCBI Taxonomy" id="1706855"/>
    <lineage>
        <taxon>Bacteria</taxon>
        <taxon>Thermotogati</taxon>
        <taxon>Deinococcota</taxon>
        <taxon>Deinococci</taxon>
        <taxon>Deinococcales</taxon>
        <taxon>Deinococcaceae</taxon>
        <taxon>Deinococcus</taxon>
    </lineage>
</organism>
<name>A0ABQ2EQY9_9DEIO</name>
<comment type="caution">
    <text evidence="2">The sequence shown here is derived from an EMBL/GenBank/DDBJ whole genome shotgun (WGS) entry which is preliminary data.</text>
</comment>
<evidence type="ECO:0000313" key="2">
    <source>
        <dbReference type="EMBL" id="GGK21490.1"/>
    </source>
</evidence>
<sequence length="103" mass="11625">MICSDQQALTGDPQYPGADSKQPLLDLLQFRPARRDPKRGRHVCCGKEQSGIHAQWAQQMNFELVQGDWLLAVPQKSADGVEKKSPNSAQALERLWRNLRSRA</sequence>
<feature type="region of interest" description="Disordered" evidence="1">
    <location>
        <begin position="1"/>
        <end position="21"/>
    </location>
</feature>
<dbReference type="Proteomes" id="UP000647587">
    <property type="component" value="Unassembled WGS sequence"/>
</dbReference>
<evidence type="ECO:0000313" key="3">
    <source>
        <dbReference type="Proteomes" id="UP000647587"/>
    </source>
</evidence>
<reference evidence="3" key="1">
    <citation type="journal article" date="2019" name="Int. J. Syst. Evol. Microbiol.">
        <title>The Global Catalogue of Microorganisms (GCM) 10K type strain sequencing project: providing services to taxonomists for standard genome sequencing and annotation.</title>
        <authorList>
            <consortium name="The Broad Institute Genomics Platform"/>
            <consortium name="The Broad Institute Genome Sequencing Center for Infectious Disease"/>
            <person name="Wu L."/>
            <person name="Ma J."/>
        </authorList>
    </citation>
    <scope>NUCLEOTIDE SEQUENCE [LARGE SCALE GENOMIC DNA]</scope>
    <source>
        <strain evidence="3">JCM 30331</strain>
    </source>
</reference>
<accession>A0ABQ2EQY9</accession>
<keyword evidence="3" id="KW-1185">Reference proteome</keyword>
<dbReference type="EMBL" id="BMPP01000004">
    <property type="protein sequence ID" value="GGK21490.1"/>
    <property type="molecule type" value="Genomic_DNA"/>
</dbReference>
<protein>
    <submittedName>
        <fullName evidence="2">Uncharacterized protein</fullName>
    </submittedName>
</protein>
<proteinExistence type="predicted"/>
<evidence type="ECO:0000256" key="1">
    <source>
        <dbReference type="SAM" id="MobiDB-lite"/>
    </source>
</evidence>
<gene>
    <name evidence="2" type="ORF">GCM10008955_13680</name>
</gene>